<evidence type="ECO:0000256" key="1">
    <source>
        <dbReference type="ARBA" id="ARBA00001968"/>
    </source>
</evidence>
<evidence type="ECO:0000256" key="2">
    <source>
        <dbReference type="ARBA" id="ARBA00022723"/>
    </source>
</evidence>
<dbReference type="PANTHER" id="PTHR23080:SF141">
    <property type="entry name" value="TRANSPOSASE HELIX-TURN-HELIX DOMAIN-CONTAINING PROTEIN"/>
    <property type="match status" value="1"/>
</dbReference>
<dbReference type="InterPro" id="IPR038441">
    <property type="entry name" value="THAP_Znf_sf"/>
</dbReference>
<dbReference type="InterPro" id="IPR027805">
    <property type="entry name" value="Transposase_HTH_dom"/>
</dbReference>
<dbReference type="PROSITE" id="PS50950">
    <property type="entry name" value="ZF_THAP"/>
    <property type="match status" value="1"/>
</dbReference>
<evidence type="ECO:0000259" key="7">
    <source>
        <dbReference type="PROSITE" id="PS50950"/>
    </source>
</evidence>
<accession>A0ABM4B9U1</accession>
<dbReference type="Pfam" id="PF05485">
    <property type="entry name" value="THAP"/>
    <property type="match status" value="1"/>
</dbReference>
<keyword evidence="2" id="KW-0479">Metal-binding</keyword>
<dbReference type="InterPro" id="IPR027806">
    <property type="entry name" value="HARBI1_dom"/>
</dbReference>
<reference evidence="8 9" key="1">
    <citation type="submission" date="2025-05" db="UniProtKB">
        <authorList>
            <consortium name="RefSeq"/>
        </authorList>
    </citation>
    <scope>NUCLEOTIDE SEQUENCE [LARGE SCALE GENOMIC DNA]</scope>
</reference>
<feature type="domain" description="THAP-type" evidence="7">
    <location>
        <begin position="1"/>
        <end position="84"/>
    </location>
</feature>
<keyword evidence="5 6" id="KW-0238">DNA-binding</keyword>
<evidence type="ECO:0000256" key="3">
    <source>
        <dbReference type="ARBA" id="ARBA00022771"/>
    </source>
</evidence>
<name>A0ABM4B9U1_HYDVU</name>
<dbReference type="SUPFAM" id="SSF57716">
    <property type="entry name" value="Glucocorticoid receptor-like (DNA-binding domain)"/>
    <property type="match status" value="1"/>
</dbReference>
<proteinExistence type="predicted"/>
<dbReference type="InterPro" id="IPR006612">
    <property type="entry name" value="THAP_Znf"/>
</dbReference>
<dbReference type="Gene3D" id="6.20.210.20">
    <property type="entry name" value="THAP domain"/>
    <property type="match status" value="1"/>
</dbReference>
<dbReference type="PANTHER" id="PTHR23080">
    <property type="entry name" value="THAP DOMAIN PROTEIN"/>
    <property type="match status" value="1"/>
</dbReference>
<comment type="cofactor">
    <cofactor evidence="1">
        <name>a divalent metal cation</name>
        <dbReference type="ChEBI" id="CHEBI:60240"/>
    </cofactor>
</comment>
<evidence type="ECO:0000313" key="9">
    <source>
        <dbReference type="RefSeq" id="XP_065645658.1"/>
    </source>
</evidence>
<evidence type="ECO:0000313" key="10">
    <source>
        <dbReference type="RefSeq" id="XP_065645660.1"/>
    </source>
</evidence>
<evidence type="ECO:0000256" key="5">
    <source>
        <dbReference type="ARBA" id="ARBA00023125"/>
    </source>
</evidence>
<keyword evidence="4" id="KW-0862">Zinc</keyword>
<protein>
    <submittedName>
        <fullName evidence="9">Uncharacterized protein LOC136076119</fullName>
    </submittedName>
    <submittedName>
        <fullName evidence="10">Uncharacterized protein LOC136076120</fullName>
    </submittedName>
</protein>
<dbReference type="Pfam" id="PF13613">
    <property type="entry name" value="HTH_Tnp_4"/>
    <property type="match status" value="1"/>
</dbReference>
<dbReference type="Pfam" id="PF13359">
    <property type="entry name" value="DDE_Tnp_4"/>
    <property type="match status" value="1"/>
</dbReference>
<dbReference type="RefSeq" id="XP_065645658.1">
    <property type="nucleotide sequence ID" value="XM_065789586.1"/>
</dbReference>
<evidence type="ECO:0000313" key="8">
    <source>
        <dbReference type="Proteomes" id="UP001652625"/>
    </source>
</evidence>
<sequence length="454" mass="52142">MPNYRCCVAGCNNDSRYPDRLLKRSQVTELKFHYFPKDSEKRHQWVNQVGKGLLNFTVSDNKVVCSNHFEFGKPTFASPIPTLYLNIRNACKESPTKRRKLKKLDLIVESDSNSFSTSLAIESETCDKSIQCNEPIRGSMIFANLTRDSDVQFFTGLANSNIFEMLFSYLQRKGNIMHYWKGKKNTTKDLSSPRDLKTISLKSLTLQQEFLLVMMRLRLALLTEDLAHRFMISSSVVSSVFITWIKLFSLELKWIIHFPNRNIIKRNLPTMFRKYYPKCSVIIDCSELFIETPSSLEIAAACWSNYKHHYTVKYLVGITPNGAVSFLSNCYGGRASDVFIVKDCGFLKYLQPGDQVIADRGFKIKDLLAFYQCNIAIPPSKHTNFQMTYNDVQETSKIANVRIYVEQAIGRMKNFRILKNEMPVTLLPLCDNIITVCAILTNFMPPLCIDENKA</sequence>
<dbReference type="RefSeq" id="XP_065645660.1">
    <property type="nucleotide sequence ID" value="XM_065789588.1"/>
</dbReference>
<keyword evidence="8" id="KW-1185">Reference proteome</keyword>
<organism evidence="8 9">
    <name type="scientific">Hydra vulgaris</name>
    <name type="common">Hydra</name>
    <name type="synonym">Hydra attenuata</name>
    <dbReference type="NCBI Taxonomy" id="6087"/>
    <lineage>
        <taxon>Eukaryota</taxon>
        <taxon>Metazoa</taxon>
        <taxon>Cnidaria</taxon>
        <taxon>Hydrozoa</taxon>
        <taxon>Hydroidolina</taxon>
        <taxon>Anthoathecata</taxon>
        <taxon>Aplanulata</taxon>
        <taxon>Hydridae</taxon>
        <taxon>Hydra</taxon>
    </lineage>
</organism>
<dbReference type="Proteomes" id="UP001652625">
    <property type="component" value="Chromosome 02"/>
</dbReference>
<dbReference type="SMART" id="SM00980">
    <property type="entry name" value="THAP"/>
    <property type="match status" value="1"/>
</dbReference>
<evidence type="ECO:0000256" key="6">
    <source>
        <dbReference type="PROSITE-ProRule" id="PRU00309"/>
    </source>
</evidence>
<evidence type="ECO:0000256" key="4">
    <source>
        <dbReference type="ARBA" id="ARBA00022833"/>
    </source>
</evidence>
<dbReference type="GeneID" id="136076119"/>
<keyword evidence="3 6" id="KW-0863">Zinc-finger</keyword>
<gene>
    <name evidence="9" type="primary">LOC136076119</name>
    <name evidence="10" type="synonym">LOC136076120</name>
</gene>